<dbReference type="EMBL" id="CM002876">
    <property type="protein sequence ID" value="KFK25933.1"/>
    <property type="molecule type" value="Genomic_DNA"/>
</dbReference>
<evidence type="ECO:0000313" key="3">
    <source>
        <dbReference type="Proteomes" id="UP000029120"/>
    </source>
</evidence>
<evidence type="ECO:0008006" key="4">
    <source>
        <dbReference type="Google" id="ProtNLM"/>
    </source>
</evidence>
<sequence length="199" mass="23006">MDFSEENESSPMKKQEVGEEVQRKLARDGWFIYLQDPVPEPEWDVDSYDGREYDSDPEDSKLFYEEEAYQEYRLRKREAFESKGFVYEPLSGDYPIKNLEALVHENVTTRELMTDLANLCVKKFNEQKGKNVELVEIVRVIVLGGGTRKAYITFMARESPRSGPLVEYQAKVGTYLAHDKPPFPILCRPSPIPTIQIAD</sequence>
<feature type="region of interest" description="Disordered" evidence="1">
    <location>
        <begin position="1"/>
        <end position="20"/>
    </location>
</feature>
<feature type="compositionally biased region" description="Basic and acidic residues" evidence="1">
    <location>
        <begin position="11"/>
        <end position="20"/>
    </location>
</feature>
<reference evidence="3" key="1">
    <citation type="journal article" date="2015" name="Nat. Plants">
        <title>Genome expansion of Arabis alpina linked with retrotransposition and reduced symmetric DNA methylation.</title>
        <authorList>
            <person name="Willing E.M."/>
            <person name="Rawat V."/>
            <person name="Mandakova T."/>
            <person name="Maumus F."/>
            <person name="James G.V."/>
            <person name="Nordstroem K.J."/>
            <person name="Becker C."/>
            <person name="Warthmann N."/>
            <person name="Chica C."/>
            <person name="Szarzynska B."/>
            <person name="Zytnicki M."/>
            <person name="Albani M.C."/>
            <person name="Kiefer C."/>
            <person name="Bergonzi S."/>
            <person name="Castaings L."/>
            <person name="Mateos J.L."/>
            <person name="Berns M.C."/>
            <person name="Bujdoso N."/>
            <person name="Piofczyk T."/>
            <person name="de Lorenzo L."/>
            <person name="Barrero-Sicilia C."/>
            <person name="Mateos I."/>
            <person name="Piednoel M."/>
            <person name="Hagmann J."/>
            <person name="Chen-Min-Tao R."/>
            <person name="Iglesias-Fernandez R."/>
            <person name="Schuster S.C."/>
            <person name="Alonso-Blanco C."/>
            <person name="Roudier F."/>
            <person name="Carbonero P."/>
            <person name="Paz-Ares J."/>
            <person name="Davis S.J."/>
            <person name="Pecinka A."/>
            <person name="Quesneville H."/>
            <person name="Colot V."/>
            <person name="Lysak M.A."/>
            <person name="Weigel D."/>
            <person name="Coupland G."/>
            <person name="Schneeberger K."/>
        </authorList>
    </citation>
    <scope>NUCLEOTIDE SEQUENCE [LARGE SCALE GENOMIC DNA]</scope>
    <source>
        <strain evidence="3">cv. Pajares</strain>
    </source>
</reference>
<dbReference type="OrthoDB" id="1051783at2759"/>
<organism evidence="2 3">
    <name type="scientific">Arabis alpina</name>
    <name type="common">Alpine rock-cress</name>
    <dbReference type="NCBI Taxonomy" id="50452"/>
    <lineage>
        <taxon>Eukaryota</taxon>
        <taxon>Viridiplantae</taxon>
        <taxon>Streptophyta</taxon>
        <taxon>Embryophyta</taxon>
        <taxon>Tracheophyta</taxon>
        <taxon>Spermatophyta</taxon>
        <taxon>Magnoliopsida</taxon>
        <taxon>eudicotyledons</taxon>
        <taxon>Gunneridae</taxon>
        <taxon>Pentapetalae</taxon>
        <taxon>rosids</taxon>
        <taxon>malvids</taxon>
        <taxon>Brassicales</taxon>
        <taxon>Brassicaceae</taxon>
        <taxon>Arabideae</taxon>
        <taxon>Arabis</taxon>
    </lineage>
</organism>
<dbReference type="NCBIfam" id="TIGR01638">
    <property type="entry name" value="Atha_cystat_rel"/>
    <property type="match status" value="1"/>
</dbReference>
<gene>
    <name evidence="2" type="ordered locus">AALP_Aa8g182000</name>
</gene>
<name>A0A087G7T1_ARAAL</name>
<dbReference type="PANTHER" id="PTHR31228">
    <property type="entry name" value="CYSTATIN/MONELLIN SUPERFAMILY PROTEIN"/>
    <property type="match status" value="1"/>
</dbReference>
<dbReference type="PANTHER" id="PTHR31228:SF40">
    <property type="entry name" value="CYSTATIN_MONELLIN SUPERFAMILY PROTEIN"/>
    <property type="match status" value="1"/>
</dbReference>
<protein>
    <recommendedName>
        <fullName evidence="4">Cystatin domain-containing protein</fullName>
    </recommendedName>
</protein>
<dbReference type="InterPro" id="IPR006525">
    <property type="entry name" value="Cystatin-related_pln"/>
</dbReference>
<dbReference type="AlphaFoldDB" id="A0A087G7T1"/>
<dbReference type="Proteomes" id="UP000029120">
    <property type="component" value="Chromosome 8"/>
</dbReference>
<accession>A0A087G7T1</accession>
<keyword evidence="3" id="KW-1185">Reference proteome</keyword>
<proteinExistence type="predicted"/>
<dbReference type="OMA" id="YLAHDKP"/>
<dbReference type="Gramene" id="KFK25933">
    <property type="protein sequence ID" value="KFK25933"/>
    <property type="gene ID" value="AALP_AA8G182000"/>
</dbReference>
<evidence type="ECO:0000256" key="1">
    <source>
        <dbReference type="SAM" id="MobiDB-lite"/>
    </source>
</evidence>
<evidence type="ECO:0000313" key="2">
    <source>
        <dbReference type="EMBL" id="KFK25933.1"/>
    </source>
</evidence>